<gene>
    <name evidence="2" type="ORF">V8G54_029290</name>
</gene>
<proteinExistence type="predicted"/>
<dbReference type="Proteomes" id="UP001374535">
    <property type="component" value="Chromosome 9"/>
</dbReference>
<protein>
    <recommendedName>
        <fullName evidence="1">Retrovirus-related Pol polyprotein from transposon TNT 1-94-like beta-barrel domain-containing protein</fullName>
    </recommendedName>
</protein>
<dbReference type="EMBL" id="CP144692">
    <property type="protein sequence ID" value="WVY97139.1"/>
    <property type="molecule type" value="Genomic_DNA"/>
</dbReference>
<accession>A0AAQ3MV03</accession>
<name>A0AAQ3MV03_VIGMU</name>
<dbReference type="InterPro" id="IPR054722">
    <property type="entry name" value="PolX-like_BBD"/>
</dbReference>
<dbReference type="PANTHER" id="PTHR34222">
    <property type="entry name" value="GAG_PRE-INTEGRS DOMAIN-CONTAINING PROTEIN"/>
    <property type="match status" value="1"/>
</dbReference>
<organism evidence="2 3">
    <name type="scientific">Vigna mungo</name>
    <name type="common">Black gram</name>
    <name type="synonym">Phaseolus mungo</name>
    <dbReference type="NCBI Taxonomy" id="3915"/>
    <lineage>
        <taxon>Eukaryota</taxon>
        <taxon>Viridiplantae</taxon>
        <taxon>Streptophyta</taxon>
        <taxon>Embryophyta</taxon>
        <taxon>Tracheophyta</taxon>
        <taxon>Spermatophyta</taxon>
        <taxon>Magnoliopsida</taxon>
        <taxon>eudicotyledons</taxon>
        <taxon>Gunneridae</taxon>
        <taxon>Pentapetalae</taxon>
        <taxon>rosids</taxon>
        <taxon>fabids</taxon>
        <taxon>Fabales</taxon>
        <taxon>Fabaceae</taxon>
        <taxon>Papilionoideae</taxon>
        <taxon>50 kb inversion clade</taxon>
        <taxon>NPAAA clade</taxon>
        <taxon>indigoferoid/millettioid clade</taxon>
        <taxon>Phaseoleae</taxon>
        <taxon>Vigna</taxon>
    </lineage>
</organism>
<sequence>MDCAEEIWRDLKSRYSQGDLLRISALQLEASSLKQGDPLVIWDELENFRPGPVCICGTQCTCKLSSTLAQRKLEDQAMQFLRGLNYQYANVRFHVLLMDPLPPINKIFSYVAKQERQYSIPDIFHAETKLTSINIVNAPTTTTSACTFCGRSGHTENLPTRGKICSHCGKTGHTIEVCYKKHGYPPGHRFFNAKFSSANSVSLTEVPVAEKEQHTSSEKSEIRFTPQQYQALLALIQQPSHTASTSSSAHVNHIGLISSSTHTLHPSGSISSIVCTTQTPHTTPWILDSGATDHVSNSLQFFTSYHTIAPIPINLPNGHRVIATHAGTVHLTSTFFLVDVLYVPSFTFNLISLSKLVLNTPYQILFSANSCLIQDTNTKMKIGSVDVKNRLYQLDP</sequence>
<evidence type="ECO:0000259" key="1">
    <source>
        <dbReference type="Pfam" id="PF22936"/>
    </source>
</evidence>
<dbReference type="PANTHER" id="PTHR34222:SF99">
    <property type="entry name" value="PROTEIN, PUTATIVE-RELATED"/>
    <property type="match status" value="1"/>
</dbReference>
<keyword evidence="3" id="KW-1185">Reference proteome</keyword>
<dbReference type="Pfam" id="PF22936">
    <property type="entry name" value="Pol_BBD"/>
    <property type="match status" value="1"/>
</dbReference>
<feature type="domain" description="Retrovirus-related Pol polyprotein from transposon TNT 1-94-like beta-barrel" evidence="1">
    <location>
        <begin position="285"/>
        <end position="357"/>
    </location>
</feature>
<dbReference type="AlphaFoldDB" id="A0AAQ3MV03"/>
<reference evidence="2 3" key="1">
    <citation type="journal article" date="2023" name="Life. Sci Alliance">
        <title>Evolutionary insights into 3D genome organization and epigenetic landscape of Vigna mungo.</title>
        <authorList>
            <person name="Junaid A."/>
            <person name="Singh B."/>
            <person name="Bhatia S."/>
        </authorList>
    </citation>
    <scope>NUCLEOTIDE SEQUENCE [LARGE SCALE GENOMIC DNA]</scope>
    <source>
        <strain evidence="2">Urdbean</strain>
    </source>
</reference>
<evidence type="ECO:0000313" key="2">
    <source>
        <dbReference type="EMBL" id="WVY97139.1"/>
    </source>
</evidence>
<evidence type="ECO:0000313" key="3">
    <source>
        <dbReference type="Proteomes" id="UP001374535"/>
    </source>
</evidence>